<feature type="transmembrane region" description="Helical" evidence="1">
    <location>
        <begin position="52"/>
        <end position="76"/>
    </location>
</feature>
<feature type="transmembrane region" description="Helical" evidence="1">
    <location>
        <begin position="234"/>
        <end position="253"/>
    </location>
</feature>
<feature type="transmembrane region" description="Helical" evidence="1">
    <location>
        <begin position="21"/>
        <end position="40"/>
    </location>
</feature>
<organism evidence="2 3">
    <name type="scientific">Okeania hirsuta</name>
    <dbReference type="NCBI Taxonomy" id="1458930"/>
    <lineage>
        <taxon>Bacteria</taxon>
        <taxon>Bacillati</taxon>
        <taxon>Cyanobacteriota</taxon>
        <taxon>Cyanophyceae</taxon>
        <taxon>Oscillatoriophycideae</taxon>
        <taxon>Oscillatoriales</taxon>
        <taxon>Microcoleaceae</taxon>
        <taxon>Okeania</taxon>
    </lineage>
</organism>
<evidence type="ECO:0000256" key="1">
    <source>
        <dbReference type="SAM" id="Phobius"/>
    </source>
</evidence>
<sequence length="257" mass="28355">MNLGRILAISQNVFWEVIRDRILYLIIFFALLMIAAIRLIPELSVGTEDKIILDFGLAVISVLGLIVTVFIGTALVNKEIEKRTVYVLIAKPLSRSELIIGKYIGLSAVLAVLLLTMTIIYGLILNLSGISYPIVSILVAVIFIFIQLSLLTAVAILFGVFTSSLLATLFTFCIYLMGNLSRDLVKLGELSDNPGIKKLMMGLYVVLPDLSRLDLKNDSVYGLLPSIATLVTNFGYALLYTMLILSITIAIFARREF</sequence>
<dbReference type="AlphaFoldDB" id="A0A3N6QD12"/>
<evidence type="ECO:0000313" key="2">
    <source>
        <dbReference type="EMBL" id="RQH32642.1"/>
    </source>
</evidence>
<name>A0A3N6QD12_9CYAN</name>
<accession>A0A3N6QD12</accession>
<dbReference type="GO" id="GO:0005886">
    <property type="term" value="C:plasma membrane"/>
    <property type="evidence" value="ECO:0007669"/>
    <property type="project" value="UniProtKB-SubCell"/>
</dbReference>
<gene>
    <name evidence="2" type="ORF">D5R40_22190</name>
</gene>
<comment type="caution">
    <text evidence="2">The sequence shown here is derived from an EMBL/GenBank/DDBJ whole genome shotgun (WGS) entry which is preliminary data.</text>
</comment>
<dbReference type="RefSeq" id="WP_124155200.1">
    <property type="nucleotide sequence ID" value="NZ_CAWOLW010000060.1"/>
</dbReference>
<keyword evidence="3" id="KW-1185">Reference proteome</keyword>
<dbReference type="OrthoDB" id="468402at2"/>
<keyword evidence="1" id="KW-0812">Transmembrane</keyword>
<feature type="transmembrane region" description="Helical" evidence="1">
    <location>
        <begin position="103"/>
        <end position="124"/>
    </location>
</feature>
<keyword evidence="1" id="KW-0472">Membrane</keyword>
<dbReference type="GO" id="GO:0140359">
    <property type="term" value="F:ABC-type transporter activity"/>
    <property type="evidence" value="ECO:0007669"/>
    <property type="project" value="InterPro"/>
</dbReference>
<dbReference type="PANTHER" id="PTHR43471">
    <property type="entry name" value="ABC TRANSPORTER PERMEASE"/>
    <property type="match status" value="1"/>
</dbReference>
<dbReference type="Pfam" id="PF12679">
    <property type="entry name" value="ABC2_membrane_2"/>
    <property type="match status" value="1"/>
</dbReference>
<protein>
    <submittedName>
        <fullName evidence="2">ABC transporter permease</fullName>
    </submittedName>
</protein>
<keyword evidence="1" id="KW-1133">Transmembrane helix</keyword>
<reference evidence="2 3" key="1">
    <citation type="journal article" date="2018" name="ACS Chem. Biol.">
        <title>Ketoreductase domain dysfunction expands chemodiversity: malyngamide biosynthesis in the cyanobacterium Okeania hirsuta.</title>
        <authorList>
            <person name="Moss N.A."/>
            <person name="Leao T."/>
            <person name="Rankin M."/>
            <person name="McCullough T.M."/>
            <person name="Qu P."/>
            <person name="Korobeynikov A."/>
            <person name="Smith J.L."/>
            <person name="Gerwick L."/>
            <person name="Gerwick W.H."/>
        </authorList>
    </citation>
    <scope>NUCLEOTIDE SEQUENCE [LARGE SCALE GENOMIC DNA]</scope>
    <source>
        <strain evidence="2 3">PAB10Feb10-1</strain>
    </source>
</reference>
<evidence type="ECO:0000313" key="3">
    <source>
        <dbReference type="Proteomes" id="UP000269154"/>
    </source>
</evidence>
<feature type="transmembrane region" description="Helical" evidence="1">
    <location>
        <begin position="155"/>
        <end position="177"/>
    </location>
</feature>
<dbReference type="Proteomes" id="UP000269154">
    <property type="component" value="Unassembled WGS sequence"/>
</dbReference>
<feature type="transmembrane region" description="Helical" evidence="1">
    <location>
        <begin position="130"/>
        <end position="148"/>
    </location>
</feature>
<dbReference type="EMBL" id="RCBY01000152">
    <property type="protein sequence ID" value="RQH32642.1"/>
    <property type="molecule type" value="Genomic_DNA"/>
</dbReference>
<dbReference type="PANTHER" id="PTHR43471:SF10">
    <property type="entry name" value="SLL1107 PROTEIN"/>
    <property type="match status" value="1"/>
</dbReference>
<proteinExistence type="predicted"/>